<evidence type="ECO:0000256" key="1">
    <source>
        <dbReference type="SAM" id="MobiDB-lite"/>
    </source>
</evidence>
<comment type="caution">
    <text evidence="2">The sequence shown here is derived from an EMBL/GenBank/DDBJ whole genome shotgun (WGS) entry which is preliminary data.</text>
</comment>
<proteinExistence type="predicted"/>
<reference evidence="2" key="2">
    <citation type="submission" date="2020-06" db="EMBL/GenBank/DDBJ databases">
        <authorList>
            <person name="Sheffer M."/>
        </authorList>
    </citation>
    <scope>NUCLEOTIDE SEQUENCE</scope>
</reference>
<dbReference type="Proteomes" id="UP000807504">
    <property type="component" value="Unassembled WGS sequence"/>
</dbReference>
<organism evidence="2 3">
    <name type="scientific">Argiope bruennichi</name>
    <name type="common">Wasp spider</name>
    <name type="synonym">Aranea bruennichi</name>
    <dbReference type="NCBI Taxonomy" id="94029"/>
    <lineage>
        <taxon>Eukaryota</taxon>
        <taxon>Metazoa</taxon>
        <taxon>Ecdysozoa</taxon>
        <taxon>Arthropoda</taxon>
        <taxon>Chelicerata</taxon>
        <taxon>Arachnida</taxon>
        <taxon>Araneae</taxon>
        <taxon>Araneomorphae</taxon>
        <taxon>Entelegynae</taxon>
        <taxon>Araneoidea</taxon>
        <taxon>Araneidae</taxon>
        <taxon>Argiope</taxon>
    </lineage>
</organism>
<evidence type="ECO:0000313" key="2">
    <source>
        <dbReference type="EMBL" id="KAF8764191.1"/>
    </source>
</evidence>
<reference evidence="2" key="1">
    <citation type="journal article" date="2020" name="bioRxiv">
        <title>Chromosome-level reference genome of the European wasp spider Argiope bruennichi: a resource for studies on range expansion and evolutionary adaptation.</title>
        <authorList>
            <person name="Sheffer M.M."/>
            <person name="Hoppe A."/>
            <person name="Krehenwinkel H."/>
            <person name="Uhl G."/>
            <person name="Kuss A.W."/>
            <person name="Jensen L."/>
            <person name="Jensen C."/>
            <person name="Gillespie R.G."/>
            <person name="Hoff K.J."/>
            <person name="Prost S."/>
        </authorList>
    </citation>
    <scope>NUCLEOTIDE SEQUENCE</scope>
</reference>
<dbReference type="AlphaFoldDB" id="A0A8T0E2R9"/>
<keyword evidence="3" id="KW-1185">Reference proteome</keyword>
<evidence type="ECO:0000313" key="3">
    <source>
        <dbReference type="Proteomes" id="UP000807504"/>
    </source>
</evidence>
<feature type="region of interest" description="Disordered" evidence="1">
    <location>
        <begin position="51"/>
        <end position="83"/>
    </location>
</feature>
<name>A0A8T0E2R9_ARGBR</name>
<accession>A0A8T0E2R9</accession>
<gene>
    <name evidence="2" type="ORF">HNY73_022292</name>
</gene>
<protein>
    <submittedName>
        <fullName evidence="2">Uncharacterized protein</fullName>
    </submittedName>
</protein>
<sequence>MEYKQQQEVRAAKVICEYLLISVTIGGATTVLAATDTLLVTYFGREKATGVPPGTLGPPIETTGLKGTPFVPDTTDGVRRGRRPDVRDSLLSRYVKLY</sequence>
<dbReference type="EMBL" id="JABXBU010002231">
    <property type="protein sequence ID" value="KAF8764191.1"/>
    <property type="molecule type" value="Genomic_DNA"/>
</dbReference>